<accession>A0ABV8AV60</accession>
<reference evidence="8" key="1">
    <citation type="journal article" date="2019" name="Int. J. Syst. Evol. Microbiol.">
        <title>The Global Catalogue of Microorganisms (GCM) 10K type strain sequencing project: providing services to taxonomists for standard genome sequencing and annotation.</title>
        <authorList>
            <consortium name="The Broad Institute Genomics Platform"/>
            <consortium name="The Broad Institute Genome Sequencing Center for Infectious Disease"/>
            <person name="Wu L."/>
            <person name="Ma J."/>
        </authorList>
    </citation>
    <scope>NUCLEOTIDE SEQUENCE [LARGE SCALE GENOMIC DNA]</scope>
    <source>
        <strain evidence="8">CCUG 60523</strain>
    </source>
</reference>
<dbReference type="NCBIfam" id="TIGR01730">
    <property type="entry name" value="RND_mfp"/>
    <property type="match status" value="1"/>
</dbReference>
<evidence type="ECO:0000259" key="4">
    <source>
        <dbReference type="Pfam" id="PF25917"/>
    </source>
</evidence>
<dbReference type="InterPro" id="IPR058649">
    <property type="entry name" value="CzcB_C"/>
</dbReference>
<evidence type="ECO:0000256" key="2">
    <source>
        <dbReference type="SAM" id="Coils"/>
    </source>
</evidence>
<dbReference type="Gene3D" id="2.40.30.170">
    <property type="match status" value="1"/>
</dbReference>
<feature type="domain" description="CzcB-like C-terminal circularly permuted SH3-like" evidence="5">
    <location>
        <begin position="368"/>
        <end position="413"/>
    </location>
</feature>
<keyword evidence="3" id="KW-0472">Membrane</keyword>
<dbReference type="InterPro" id="IPR058982">
    <property type="entry name" value="Beta-barrel_AprE"/>
</dbReference>
<organism evidence="7 8">
    <name type="scientific">Algoriphagus namhaensis</name>
    <dbReference type="NCBI Taxonomy" id="915353"/>
    <lineage>
        <taxon>Bacteria</taxon>
        <taxon>Pseudomonadati</taxon>
        <taxon>Bacteroidota</taxon>
        <taxon>Cytophagia</taxon>
        <taxon>Cytophagales</taxon>
        <taxon>Cyclobacteriaceae</taxon>
        <taxon>Algoriphagus</taxon>
    </lineage>
</organism>
<dbReference type="InterPro" id="IPR058625">
    <property type="entry name" value="MdtA-like_BSH"/>
</dbReference>
<evidence type="ECO:0000259" key="5">
    <source>
        <dbReference type="Pfam" id="PF25975"/>
    </source>
</evidence>
<dbReference type="Gene3D" id="1.10.287.470">
    <property type="entry name" value="Helix hairpin bin"/>
    <property type="match status" value="1"/>
</dbReference>
<feature type="coiled-coil region" evidence="2">
    <location>
        <begin position="103"/>
        <end position="178"/>
    </location>
</feature>
<dbReference type="Pfam" id="PF25917">
    <property type="entry name" value="BSH_RND"/>
    <property type="match status" value="1"/>
</dbReference>
<dbReference type="PANTHER" id="PTHR30469">
    <property type="entry name" value="MULTIDRUG RESISTANCE PROTEIN MDTA"/>
    <property type="match status" value="1"/>
</dbReference>
<sequence>MANKKSNKLLYYLLGAVGIIIVFAIIGRSAGWIGGVPETEVEFATAKKTTIVEKVSASGEIQPEIEVNLSPDVAGEIIELNVQEGDSVAVGKLLVKIRPDNFISALDRSKANLNQQMANLAQSRANLQRSEALFSRTKQTYDRQKTLFEQKAISEADMEQAEADYVSAQKDLEAAKQNVLASEFVVKSSQATVNEAAENLRLTNVYSPVSGIVSNLLVEQGERVVGTQQMAGTEMLTIADLSKMEVRVDVNENDIIRLSLGDTTIIDVDSYSTTNKTFKGIVTSIANTANPKATSDAVTEFKVKIRILNDSYADLVAQGNKYPFRPGMTASVDIITTSKSDVLSVPLSAVTTRETEVDTLADGSTRVREIVFVNDGGVAKMKTVKTGISDFENIEILEGLAADEQVISGPYFVVSKSLKEGDLVKAMGRSENGEGASGSGVSVSIN</sequence>
<dbReference type="Pfam" id="PF26002">
    <property type="entry name" value="Beta-barrel_AprE"/>
    <property type="match status" value="1"/>
</dbReference>
<dbReference type="SUPFAM" id="SSF111369">
    <property type="entry name" value="HlyD-like secretion proteins"/>
    <property type="match status" value="1"/>
</dbReference>
<dbReference type="InterPro" id="IPR006143">
    <property type="entry name" value="RND_pump_MFP"/>
</dbReference>
<keyword evidence="3" id="KW-0812">Transmembrane</keyword>
<dbReference type="EMBL" id="JBHRZS010000007">
    <property type="protein sequence ID" value="MFC3881510.1"/>
    <property type="molecule type" value="Genomic_DNA"/>
</dbReference>
<evidence type="ECO:0000313" key="8">
    <source>
        <dbReference type="Proteomes" id="UP001595805"/>
    </source>
</evidence>
<feature type="transmembrane region" description="Helical" evidence="3">
    <location>
        <begin position="9"/>
        <end position="27"/>
    </location>
</feature>
<proteinExistence type="inferred from homology"/>
<keyword evidence="2" id="KW-0175">Coiled coil</keyword>
<evidence type="ECO:0000256" key="3">
    <source>
        <dbReference type="SAM" id="Phobius"/>
    </source>
</evidence>
<evidence type="ECO:0000313" key="7">
    <source>
        <dbReference type="EMBL" id="MFC3881510.1"/>
    </source>
</evidence>
<dbReference type="PANTHER" id="PTHR30469:SF33">
    <property type="entry name" value="SLR1207 PROTEIN"/>
    <property type="match status" value="1"/>
</dbReference>
<comment type="similarity">
    <text evidence="1">Belongs to the membrane fusion protein (MFP) (TC 8.A.1) family.</text>
</comment>
<comment type="caution">
    <text evidence="7">The sequence shown here is derived from an EMBL/GenBank/DDBJ whole genome shotgun (WGS) entry which is preliminary data.</text>
</comment>
<keyword evidence="8" id="KW-1185">Reference proteome</keyword>
<evidence type="ECO:0000259" key="6">
    <source>
        <dbReference type="Pfam" id="PF26002"/>
    </source>
</evidence>
<keyword evidence="3" id="KW-1133">Transmembrane helix</keyword>
<feature type="domain" description="Multidrug resistance protein MdtA-like barrel-sandwich hybrid" evidence="4">
    <location>
        <begin position="67"/>
        <end position="230"/>
    </location>
</feature>
<dbReference type="Pfam" id="PF25975">
    <property type="entry name" value="CzcB_C"/>
    <property type="match status" value="1"/>
</dbReference>
<protein>
    <submittedName>
        <fullName evidence="7">Efflux RND transporter periplasmic adaptor subunit</fullName>
    </submittedName>
</protein>
<name>A0ABV8AV60_9BACT</name>
<evidence type="ECO:0000256" key="1">
    <source>
        <dbReference type="ARBA" id="ARBA00009477"/>
    </source>
</evidence>
<dbReference type="Proteomes" id="UP001595805">
    <property type="component" value="Unassembled WGS sequence"/>
</dbReference>
<dbReference type="Gene3D" id="2.40.420.20">
    <property type="match status" value="1"/>
</dbReference>
<dbReference type="Gene3D" id="2.40.50.100">
    <property type="match status" value="1"/>
</dbReference>
<dbReference type="RefSeq" id="WP_377906856.1">
    <property type="nucleotide sequence ID" value="NZ_JBHRZS010000007.1"/>
</dbReference>
<feature type="domain" description="AprE-like beta-barrel" evidence="6">
    <location>
        <begin position="245"/>
        <end position="336"/>
    </location>
</feature>
<gene>
    <name evidence="7" type="ORF">ACFOSV_15050</name>
</gene>